<dbReference type="InterPro" id="IPR013525">
    <property type="entry name" value="ABC2_TM"/>
</dbReference>
<proteinExistence type="inferred from homology"/>
<feature type="domain" description="ABC-2 type transporter transmembrane" evidence="10">
    <location>
        <begin position="24"/>
        <end position="159"/>
    </location>
</feature>
<evidence type="ECO:0000256" key="2">
    <source>
        <dbReference type="ARBA" id="ARBA00008338"/>
    </source>
</evidence>
<keyword evidence="4 9" id="KW-0812">Transmembrane</keyword>
<feature type="transmembrane region" description="Helical" evidence="9">
    <location>
        <begin position="830"/>
        <end position="847"/>
    </location>
</feature>
<evidence type="ECO:0000256" key="7">
    <source>
        <dbReference type="SAM" id="Coils"/>
    </source>
</evidence>
<evidence type="ECO:0000256" key="6">
    <source>
        <dbReference type="ARBA" id="ARBA00023136"/>
    </source>
</evidence>
<evidence type="ECO:0000256" key="9">
    <source>
        <dbReference type="SAM" id="Phobius"/>
    </source>
</evidence>
<dbReference type="Gene3D" id="3.40.1710.10">
    <property type="entry name" value="abc type-2 transporter like domain"/>
    <property type="match status" value="1"/>
</dbReference>
<protein>
    <submittedName>
        <fullName evidence="11">Type VII secretion protein EsaA</fullName>
    </submittedName>
</protein>
<evidence type="ECO:0000256" key="8">
    <source>
        <dbReference type="SAM" id="MobiDB-lite"/>
    </source>
</evidence>
<keyword evidence="6 9" id="KW-0472">Membrane</keyword>
<feature type="transmembrane region" description="Helical" evidence="9">
    <location>
        <begin position="859"/>
        <end position="879"/>
    </location>
</feature>
<evidence type="ECO:0000256" key="4">
    <source>
        <dbReference type="ARBA" id="ARBA00022692"/>
    </source>
</evidence>
<keyword evidence="5 9" id="KW-1133">Transmembrane helix</keyword>
<feature type="transmembrane region" description="Helical" evidence="9">
    <location>
        <begin position="957"/>
        <end position="982"/>
    </location>
</feature>
<dbReference type="InterPro" id="IPR023838">
    <property type="entry name" value="T7SS_EsaA"/>
</dbReference>
<dbReference type="EMBL" id="RWGW01000005">
    <property type="protein sequence ID" value="RSK35731.1"/>
    <property type="molecule type" value="Genomic_DNA"/>
</dbReference>
<dbReference type="Proteomes" id="UP000272481">
    <property type="component" value="Unassembled WGS sequence"/>
</dbReference>
<feature type="compositionally biased region" description="Basic and acidic residues" evidence="8">
    <location>
        <begin position="475"/>
        <end position="485"/>
    </location>
</feature>
<accession>A0ABX9ZFJ7</accession>
<evidence type="ECO:0000313" key="11">
    <source>
        <dbReference type="EMBL" id="RSK35731.1"/>
    </source>
</evidence>
<dbReference type="PANTHER" id="PTHR30294">
    <property type="entry name" value="MEMBRANE COMPONENT OF ABC TRANSPORTER YHHJ-RELATED"/>
    <property type="match status" value="1"/>
</dbReference>
<reference evidence="11 12" key="1">
    <citation type="submission" date="2018-12" db="EMBL/GenBank/DDBJ databases">
        <title>Comparitive functional genomics of dry heat resistant strains isolated from the viking spacecraft.</title>
        <authorList>
            <person name="Seuylemezian A."/>
            <person name="Vaishampayan P."/>
        </authorList>
    </citation>
    <scope>NUCLEOTIDE SEQUENCE [LARGE SCALE GENOMIC DNA]</scope>
    <source>
        <strain evidence="11 12">M6-11</strain>
    </source>
</reference>
<feature type="transmembrane region" description="Helical" evidence="9">
    <location>
        <begin position="917"/>
        <end position="937"/>
    </location>
</feature>
<name>A0ABX9ZFJ7_9BACL</name>
<dbReference type="InterPro" id="IPR051449">
    <property type="entry name" value="ABC-2_transporter_component"/>
</dbReference>
<organism evidence="11 12">
    <name type="scientific">Bhargavaea beijingensis</name>
    <dbReference type="NCBI Taxonomy" id="426756"/>
    <lineage>
        <taxon>Bacteria</taxon>
        <taxon>Bacillati</taxon>
        <taxon>Bacillota</taxon>
        <taxon>Bacilli</taxon>
        <taxon>Bacillales</taxon>
        <taxon>Caryophanaceae</taxon>
        <taxon>Bhargavaea</taxon>
    </lineage>
</organism>
<comment type="similarity">
    <text evidence="2">Belongs to the EsaA family.</text>
</comment>
<sequence>MHNGEGERTMKSNVKKAAPIIGGIIAILALPVLFFGFMSGSFTSFAKPAERTIAVVNEDLGSEREEQKIEMGKEVLSILSEDSEYNWEVTGRGAAESGLKSNRYDAVLYIPSDFSSNIMSYDEQNPQKAEFNYTIQQQKNADSKQNVLKEIERATERVNSKISTMYWSYVAIEMDHIKKEFSSVLEKESEFLDAMVAYYDPGSSELADVMKRQREQMEQLRETIEGAATQDHAARVDHVEAFESELSGFLQNVQSYQAFQLEQRSILEDLQSDSIAKIQQMAAGQAAEYEETVRRLKDNNGQMAAQLEKVNKQIAANQEKFSDLEQIRLKQAERQAEEILALQGTAIDEYNDTLIGTLQENIKKGAGSIIPPVEVENEDLPKLKYLRDILTKLEEMANEQDKEEPSPPEQPEPEPPAEGDGLPSLEEEKETITALAASIDGLKQQIVEEQPESEIPARLDELSSQLSDVNQSIGAKEEEAEKEENGNGNEGNNGSGSGNGNSEEEAKENVAKVAAGYYGELLSAYERLMANYSETKLYLEDYPEDAVAIVREIERKEAGLLELDTLSPERKKELKGLFKQAPAAKDLDSLLAYYATLEQMAFTLDDRTDGRQQRKDEVLKDEIIQTLTKNVAALKEEELLQWAKVSEGLPETVARVEEWNSSFAAIVTGYEESVGMQHVKLLENLQSIGDQADSLLAQLREPGTRLPGSEPEISANEGELVSGQQTIGMQLLSLSSTMNAVSEGQDSIVGYARELQGKAEGFENATDSYSRTWQQNLEAISAFNEDVAGFLDNTYVDGQENGYVFDHFTNPLSVRGEAVAGEEMKKVPPAILFVILMITSLAIGFFSHKMREGTPLLRTGMLALLSGISGLIISLYSVNMYALNDQRALEWTIFTILIVIAGAALISAALDAAETAGWIAAIGLVCLYIAPLLKLGVPETNIPDILSPVYMSIKYDPVTLFDSGAAIAGISAVILLIAAWLVKRWRTGETIIQEESYES</sequence>
<evidence type="ECO:0000256" key="1">
    <source>
        <dbReference type="ARBA" id="ARBA00004651"/>
    </source>
</evidence>
<keyword evidence="7" id="KW-0175">Coiled coil</keyword>
<evidence type="ECO:0000256" key="5">
    <source>
        <dbReference type="ARBA" id="ARBA00022989"/>
    </source>
</evidence>
<evidence type="ECO:0000256" key="3">
    <source>
        <dbReference type="ARBA" id="ARBA00022475"/>
    </source>
</evidence>
<feature type="region of interest" description="Disordered" evidence="8">
    <location>
        <begin position="397"/>
        <end position="423"/>
    </location>
</feature>
<feature type="coiled-coil region" evidence="7">
    <location>
        <begin position="279"/>
        <end position="327"/>
    </location>
</feature>
<feature type="region of interest" description="Disordered" evidence="8">
    <location>
        <begin position="464"/>
        <end position="507"/>
    </location>
</feature>
<dbReference type="NCBIfam" id="TIGR03929">
    <property type="entry name" value="T7_esaA_Nterm"/>
    <property type="match status" value="1"/>
</dbReference>
<feature type="transmembrane region" description="Helical" evidence="9">
    <location>
        <begin position="891"/>
        <end position="910"/>
    </location>
</feature>
<feature type="coiled-coil region" evidence="7">
    <location>
        <begin position="203"/>
        <end position="230"/>
    </location>
</feature>
<gene>
    <name evidence="11" type="primary">esaA</name>
    <name evidence="11" type="ORF">EJA12_03905</name>
</gene>
<keyword evidence="12" id="KW-1185">Reference proteome</keyword>
<dbReference type="Pfam" id="PF12698">
    <property type="entry name" value="ABC2_membrane_3"/>
    <property type="match status" value="1"/>
</dbReference>
<comment type="caution">
    <text evidence="11">The sequence shown here is derived from an EMBL/GenBank/DDBJ whole genome shotgun (WGS) entry which is preliminary data.</text>
</comment>
<dbReference type="PANTHER" id="PTHR30294:SF29">
    <property type="entry name" value="MULTIDRUG ABC TRANSPORTER PERMEASE YBHS-RELATED"/>
    <property type="match status" value="1"/>
</dbReference>
<feature type="transmembrane region" description="Helical" evidence="9">
    <location>
        <begin position="20"/>
        <end position="42"/>
    </location>
</feature>
<feature type="compositionally biased region" description="Gly residues" evidence="8">
    <location>
        <begin position="488"/>
        <end position="499"/>
    </location>
</feature>
<comment type="subcellular location">
    <subcellularLocation>
        <location evidence="1">Cell membrane</location>
        <topology evidence="1">Multi-pass membrane protein</topology>
    </subcellularLocation>
</comment>
<keyword evidence="3" id="KW-1003">Cell membrane</keyword>
<evidence type="ECO:0000313" key="12">
    <source>
        <dbReference type="Proteomes" id="UP000272481"/>
    </source>
</evidence>
<evidence type="ECO:0000259" key="10">
    <source>
        <dbReference type="Pfam" id="PF12698"/>
    </source>
</evidence>
<feature type="compositionally biased region" description="Polar residues" evidence="8">
    <location>
        <begin position="464"/>
        <end position="473"/>
    </location>
</feature>